<dbReference type="Gene3D" id="3.40.190.10">
    <property type="entry name" value="Periplasmic binding protein-like II"/>
    <property type="match status" value="1"/>
</dbReference>
<dbReference type="PROSITE" id="PS51257">
    <property type="entry name" value="PROKAR_LIPOPROTEIN"/>
    <property type="match status" value="1"/>
</dbReference>
<gene>
    <name evidence="2" type="ORF">ACFFIA_00285</name>
</gene>
<dbReference type="InterPro" id="IPR050490">
    <property type="entry name" value="Bact_solute-bd_prot1"/>
</dbReference>
<protein>
    <submittedName>
        <fullName evidence="2">ABC transporter substrate-binding protein</fullName>
    </submittedName>
</protein>
<keyword evidence="1" id="KW-0732">Signal</keyword>
<sequence>MRYKRRLAILATLGLALSACSSGGSGDAGGDKTLEIWTFSSTMPDVIESGFAKAYPDYEVKVVEVPVGDVSKRLVVGLQGGEGLPDVVHLPLRESGGLFKTGQFLDMTAQLGPQKDNFADGILVGNDKEINSFTMGPGNMGLWINEAALAKHNLKVPDDPTWADIVNVARGLKAASGGKQYMFIQPPGANGANMFNAFYNSRGGTWWNERGELAADANLAAQTLQFMVDLDKEGLVYRGVWTDPTFWEAIRKEQIVGWTMNYGVGSTNLQKNVPDQSGQWRLVTWPRWSPGAAQTTGVFGGSLFAGLKNTDNPQGARDFIMWWLTNEGLQAQIDTIGIVAYKPAADKIDLDKADPYFGGQSVIKDLGSVPYPPFHFFNWPETESAITAAVDQAYSGAKSPSEAVKAIISELEAL</sequence>
<name>A0ABV6LUL6_9ACTN</name>
<evidence type="ECO:0000313" key="2">
    <source>
        <dbReference type="EMBL" id="MFC0526103.1"/>
    </source>
</evidence>
<keyword evidence="3" id="KW-1185">Reference proteome</keyword>
<reference evidence="2 3" key="1">
    <citation type="submission" date="2024-09" db="EMBL/GenBank/DDBJ databases">
        <authorList>
            <person name="Sun Q."/>
            <person name="Mori K."/>
        </authorList>
    </citation>
    <scope>NUCLEOTIDE SEQUENCE [LARGE SCALE GENOMIC DNA]</scope>
    <source>
        <strain evidence="2 3">TBRC 3947</strain>
    </source>
</reference>
<evidence type="ECO:0000313" key="3">
    <source>
        <dbReference type="Proteomes" id="UP001589867"/>
    </source>
</evidence>
<comment type="caution">
    <text evidence="2">The sequence shown here is derived from an EMBL/GenBank/DDBJ whole genome shotgun (WGS) entry which is preliminary data.</text>
</comment>
<dbReference type="RefSeq" id="WP_377243434.1">
    <property type="nucleotide sequence ID" value="NZ_JBHLUH010000002.1"/>
</dbReference>
<dbReference type="Proteomes" id="UP001589867">
    <property type="component" value="Unassembled WGS sequence"/>
</dbReference>
<dbReference type="PANTHER" id="PTHR43649:SF12">
    <property type="entry name" value="DIACETYLCHITOBIOSE BINDING PROTEIN DASA"/>
    <property type="match status" value="1"/>
</dbReference>
<dbReference type="Pfam" id="PF01547">
    <property type="entry name" value="SBP_bac_1"/>
    <property type="match status" value="1"/>
</dbReference>
<proteinExistence type="predicted"/>
<dbReference type="InterPro" id="IPR006059">
    <property type="entry name" value="SBP"/>
</dbReference>
<evidence type="ECO:0000256" key="1">
    <source>
        <dbReference type="SAM" id="SignalP"/>
    </source>
</evidence>
<dbReference type="SUPFAM" id="SSF53850">
    <property type="entry name" value="Periplasmic binding protein-like II"/>
    <property type="match status" value="1"/>
</dbReference>
<organism evidence="2 3">
    <name type="scientific">Phytohabitans kaempferiae</name>
    <dbReference type="NCBI Taxonomy" id="1620943"/>
    <lineage>
        <taxon>Bacteria</taxon>
        <taxon>Bacillati</taxon>
        <taxon>Actinomycetota</taxon>
        <taxon>Actinomycetes</taxon>
        <taxon>Micromonosporales</taxon>
        <taxon>Micromonosporaceae</taxon>
    </lineage>
</organism>
<feature type="signal peptide" evidence="1">
    <location>
        <begin position="1"/>
        <end position="21"/>
    </location>
</feature>
<dbReference type="PANTHER" id="PTHR43649">
    <property type="entry name" value="ARABINOSE-BINDING PROTEIN-RELATED"/>
    <property type="match status" value="1"/>
</dbReference>
<accession>A0ABV6LUL6</accession>
<dbReference type="EMBL" id="JBHLUH010000002">
    <property type="protein sequence ID" value="MFC0526103.1"/>
    <property type="molecule type" value="Genomic_DNA"/>
</dbReference>
<feature type="chain" id="PRO_5046830477" evidence="1">
    <location>
        <begin position="22"/>
        <end position="414"/>
    </location>
</feature>